<organism evidence="8 9">
    <name type="scientific">Ficus carica</name>
    <name type="common">Common fig</name>
    <dbReference type="NCBI Taxonomy" id="3494"/>
    <lineage>
        <taxon>Eukaryota</taxon>
        <taxon>Viridiplantae</taxon>
        <taxon>Streptophyta</taxon>
        <taxon>Embryophyta</taxon>
        <taxon>Tracheophyta</taxon>
        <taxon>Spermatophyta</taxon>
        <taxon>Magnoliopsida</taxon>
        <taxon>eudicotyledons</taxon>
        <taxon>Gunneridae</taxon>
        <taxon>Pentapetalae</taxon>
        <taxon>rosids</taxon>
        <taxon>fabids</taxon>
        <taxon>Rosales</taxon>
        <taxon>Moraceae</taxon>
        <taxon>Ficeae</taxon>
        <taxon>Ficus</taxon>
    </lineage>
</organism>
<evidence type="ECO:0000256" key="6">
    <source>
        <dbReference type="SAM" id="Coils"/>
    </source>
</evidence>
<dbReference type="Pfam" id="PF23132">
    <property type="entry name" value="DUF7049"/>
    <property type="match status" value="1"/>
</dbReference>
<accession>A0AA88DCM2</accession>
<dbReference type="PROSITE" id="PS50888">
    <property type="entry name" value="BHLH"/>
    <property type="match status" value="1"/>
</dbReference>
<dbReference type="InterPro" id="IPR055478">
    <property type="entry name" value="DUF7050"/>
</dbReference>
<dbReference type="InterPro" id="IPR045239">
    <property type="entry name" value="bHLH95_bHLH"/>
</dbReference>
<keyword evidence="3" id="KW-0238">DNA-binding</keyword>
<dbReference type="SUPFAM" id="SSF47459">
    <property type="entry name" value="HLH, helix-loop-helix DNA-binding domain"/>
    <property type="match status" value="1"/>
</dbReference>
<evidence type="ECO:0000256" key="3">
    <source>
        <dbReference type="ARBA" id="ARBA00023125"/>
    </source>
</evidence>
<dbReference type="Gene3D" id="4.10.280.10">
    <property type="entry name" value="Helix-loop-helix DNA-binding domain"/>
    <property type="match status" value="1"/>
</dbReference>
<dbReference type="InterPro" id="IPR055477">
    <property type="entry name" value="DUF7049"/>
</dbReference>
<evidence type="ECO:0000256" key="2">
    <source>
        <dbReference type="ARBA" id="ARBA00023015"/>
    </source>
</evidence>
<evidence type="ECO:0000313" key="9">
    <source>
        <dbReference type="Proteomes" id="UP001187192"/>
    </source>
</evidence>
<dbReference type="PANTHER" id="PTHR46665">
    <property type="entry name" value="TRANSCRIPTION FACTOR BHLH041-RELATED-RELATED"/>
    <property type="match status" value="1"/>
</dbReference>
<dbReference type="SMART" id="SM00353">
    <property type="entry name" value="HLH"/>
    <property type="match status" value="1"/>
</dbReference>
<sequence length="497" mass="56165">MQSLGCSYVCVWIYIPNPANSSSGSHARRLFDEYRQLTFGVAEDEHVPGFAFKNSFPYLELQEPDLQRLISNETQRQFYQEARIKFNMKMELRSRFPEEFPTTPQSQLVELNPRPVVITEQNPHSSSSSSLRSFSIDSPEYSSLLFNIPTTSTTTTTANVPELLSRQELININPPPSLQPPIMPHQQAMQVFARLGSTRLPNLEIEEAAMTKAIIAVLTSHQPPSSSSYQASQSSTYSHDHHLINPKSTAFKSYTPSSLAPRLASSSDLGSKKSMFKRSVTFFRSLNNFLRNSQRLQVTRPSTTQLHHMISERKRREKLNESFHALRSLLPPGTKKDKASLLNTTREYLTKLKAEIEELSLRNKQLEAQVLVPSNKAANEEDIQVIGSSSSTTDDHQRVLDVRLRHVSESTSEQVQIFDLQVTLRAAIPAEDLVLRILEFLKQDPNVSLVSMEANTHLTESSSSINRITLRLRVEGSDWDKSAFQEAVRRVVANLAQ</sequence>
<dbReference type="AlphaFoldDB" id="A0AA88DCM2"/>
<dbReference type="InterPro" id="IPR044658">
    <property type="entry name" value="bHLH92/bHLH041-like"/>
</dbReference>
<dbReference type="Pfam" id="PF00010">
    <property type="entry name" value="HLH"/>
    <property type="match status" value="1"/>
</dbReference>
<dbReference type="GO" id="GO:0003677">
    <property type="term" value="F:DNA binding"/>
    <property type="evidence" value="ECO:0007669"/>
    <property type="project" value="UniProtKB-KW"/>
</dbReference>
<name>A0AA88DCM2_FICCA</name>
<gene>
    <name evidence="8" type="ORF">TIFTF001_022236</name>
</gene>
<evidence type="ECO:0000256" key="5">
    <source>
        <dbReference type="ARBA" id="ARBA00023242"/>
    </source>
</evidence>
<feature type="domain" description="BHLH" evidence="7">
    <location>
        <begin position="303"/>
        <end position="352"/>
    </location>
</feature>
<evidence type="ECO:0000256" key="4">
    <source>
        <dbReference type="ARBA" id="ARBA00023163"/>
    </source>
</evidence>
<dbReference type="Proteomes" id="UP001187192">
    <property type="component" value="Unassembled WGS sequence"/>
</dbReference>
<feature type="coiled-coil region" evidence="6">
    <location>
        <begin position="342"/>
        <end position="369"/>
    </location>
</feature>
<dbReference type="GO" id="GO:0046983">
    <property type="term" value="F:protein dimerization activity"/>
    <property type="evidence" value="ECO:0007669"/>
    <property type="project" value="InterPro"/>
</dbReference>
<dbReference type="CDD" id="cd11393">
    <property type="entry name" value="bHLH_AtbHLH_like"/>
    <property type="match status" value="1"/>
</dbReference>
<comment type="subcellular location">
    <subcellularLocation>
        <location evidence="1">Nucleus</location>
    </subcellularLocation>
</comment>
<comment type="caution">
    <text evidence="8">The sequence shown here is derived from an EMBL/GenBank/DDBJ whole genome shotgun (WGS) entry which is preliminary data.</text>
</comment>
<keyword evidence="4" id="KW-0804">Transcription</keyword>
<dbReference type="EMBL" id="BTGU01000044">
    <property type="protein sequence ID" value="GMN53095.1"/>
    <property type="molecule type" value="Genomic_DNA"/>
</dbReference>
<evidence type="ECO:0000256" key="1">
    <source>
        <dbReference type="ARBA" id="ARBA00004123"/>
    </source>
</evidence>
<keyword evidence="2" id="KW-0805">Transcription regulation</keyword>
<dbReference type="GO" id="GO:0005634">
    <property type="term" value="C:nucleus"/>
    <property type="evidence" value="ECO:0007669"/>
    <property type="project" value="UniProtKB-SubCell"/>
</dbReference>
<keyword evidence="5" id="KW-0539">Nucleus</keyword>
<dbReference type="Pfam" id="PF23133">
    <property type="entry name" value="DUF7050"/>
    <property type="match status" value="1"/>
</dbReference>
<dbReference type="InterPro" id="IPR011598">
    <property type="entry name" value="bHLH_dom"/>
</dbReference>
<dbReference type="InterPro" id="IPR036638">
    <property type="entry name" value="HLH_DNA-bd_sf"/>
</dbReference>
<dbReference type="PANTHER" id="PTHR46665:SF1">
    <property type="entry name" value="SPERMATOGENESIS- AND OOGENESIS-SPECIFIC BASIC HELIX-LOOP-HELIX-CONTAINING PROTEIN 1"/>
    <property type="match status" value="1"/>
</dbReference>
<protein>
    <recommendedName>
        <fullName evidence="7">BHLH domain-containing protein</fullName>
    </recommendedName>
</protein>
<keyword evidence="6" id="KW-0175">Coiled coil</keyword>
<reference evidence="8" key="1">
    <citation type="submission" date="2023-07" db="EMBL/GenBank/DDBJ databases">
        <title>draft genome sequence of fig (Ficus carica).</title>
        <authorList>
            <person name="Takahashi T."/>
            <person name="Nishimura K."/>
        </authorList>
    </citation>
    <scope>NUCLEOTIDE SEQUENCE</scope>
</reference>
<evidence type="ECO:0000313" key="8">
    <source>
        <dbReference type="EMBL" id="GMN53095.1"/>
    </source>
</evidence>
<evidence type="ECO:0000259" key="7">
    <source>
        <dbReference type="PROSITE" id="PS50888"/>
    </source>
</evidence>
<proteinExistence type="predicted"/>
<keyword evidence="9" id="KW-1185">Reference proteome</keyword>